<organism evidence="1 2">
    <name type="scientific">Brassica cretica</name>
    <name type="common">Mustard</name>
    <dbReference type="NCBI Taxonomy" id="69181"/>
    <lineage>
        <taxon>Eukaryota</taxon>
        <taxon>Viridiplantae</taxon>
        <taxon>Streptophyta</taxon>
        <taxon>Embryophyta</taxon>
        <taxon>Tracheophyta</taxon>
        <taxon>Spermatophyta</taxon>
        <taxon>Magnoliopsida</taxon>
        <taxon>eudicotyledons</taxon>
        <taxon>Gunneridae</taxon>
        <taxon>Pentapetalae</taxon>
        <taxon>rosids</taxon>
        <taxon>malvids</taxon>
        <taxon>Brassicales</taxon>
        <taxon>Brassicaceae</taxon>
        <taxon>Brassiceae</taxon>
        <taxon>Brassica</taxon>
    </lineage>
</organism>
<dbReference type="EMBL" id="QGKX02001290">
    <property type="protein sequence ID" value="KAF3536817.1"/>
    <property type="molecule type" value="Genomic_DNA"/>
</dbReference>
<comment type="caution">
    <text evidence="1">The sequence shown here is derived from an EMBL/GenBank/DDBJ whole genome shotgun (WGS) entry which is preliminary data.</text>
</comment>
<name>A0A8S9Q3M5_BRACR</name>
<sequence length="71" mass="7658">MLSVVPEPVTDHSHISQHVFSSAVHYPVGTPHANPAHQSTLYRTSPDLVASITPVKPIKSVPRPSIARIIS</sequence>
<dbReference type="Proteomes" id="UP000712600">
    <property type="component" value="Unassembled WGS sequence"/>
</dbReference>
<evidence type="ECO:0000313" key="1">
    <source>
        <dbReference type="EMBL" id="KAF3536817.1"/>
    </source>
</evidence>
<protein>
    <submittedName>
        <fullName evidence="1">Uncharacterized protein</fullName>
    </submittedName>
</protein>
<gene>
    <name evidence="1" type="ORF">F2Q69_00020516</name>
</gene>
<reference evidence="1" key="1">
    <citation type="submission" date="2019-12" db="EMBL/GenBank/DDBJ databases">
        <title>Genome sequencing and annotation of Brassica cretica.</title>
        <authorList>
            <person name="Studholme D.J."/>
            <person name="Sarris P."/>
        </authorList>
    </citation>
    <scope>NUCLEOTIDE SEQUENCE</scope>
    <source>
        <strain evidence="1">PFS-109/04</strain>
        <tissue evidence="1">Leaf</tissue>
    </source>
</reference>
<accession>A0A8S9Q3M5</accession>
<evidence type="ECO:0000313" key="2">
    <source>
        <dbReference type="Proteomes" id="UP000712600"/>
    </source>
</evidence>
<dbReference type="AlphaFoldDB" id="A0A8S9Q3M5"/>
<proteinExistence type="predicted"/>